<dbReference type="GO" id="GO:0005737">
    <property type="term" value="C:cytoplasm"/>
    <property type="evidence" value="ECO:0007669"/>
    <property type="project" value="TreeGrafter"/>
</dbReference>
<dbReference type="OrthoDB" id="2130169at2759"/>
<protein>
    <recommendedName>
        <fullName evidence="1">NmrA-like domain-containing protein</fullName>
    </recommendedName>
</protein>
<name>S7ZVJ8_PENO1</name>
<reference evidence="2 3" key="1">
    <citation type="journal article" date="2013" name="PLoS ONE">
        <title>Genomic and secretomic analyses reveal unique features of the lignocellulolytic enzyme system of Penicillium decumbens.</title>
        <authorList>
            <person name="Liu G."/>
            <person name="Zhang L."/>
            <person name="Wei X."/>
            <person name="Zou G."/>
            <person name="Qin Y."/>
            <person name="Ma L."/>
            <person name="Li J."/>
            <person name="Zheng H."/>
            <person name="Wang S."/>
            <person name="Wang C."/>
            <person name="Xun L."/>
            <person name="Zhao G.-P."/>
            <person name="Zhou Z."/>
            <person name="Qu Y."/>
        </authorList>
    </citation>
    <scope>NUCLEOTIDE SEQUENCE [LARGE SCALE GENOMIC DNA]</scope>
    <source>
        <strain evidence="3">114-2 / CGMCC 5302</strain>
    </source>
</reference>
<dbReference type="eggNOG" id="KOG1502">
    <property type="taxonomic scope" value="Eukaryota"/>
</dbReference>
<evidence type="ECO:0000313" key="3">
    <source>
        <dbReference type="Proteomes" id="UP000019376"/>
    </source>
</evidence>
<evidence type="ECO:0000313" key="2">
    <source>
        <dbReference type="EMBL" id="EPS34760.1"/>
    </source>
</evidence>
<dbReference type="Proteomes" id="UP000019376">
    <property type="component" value="Unassembled WGS sequence"/>
</dbReference>
<dbReference type="Gene3D" id="3.40.50.720">
    <property type="entry name" value="NAD(P)-binding Rossmann-like Domain"/>
    <property type="match status" value="2"/>
</dbReference>
<proteinExistence type="predicted"/>
<dbReference type="STRING" id="933388.S7ZVJ8"/>
<dbReference type="PANTHER" id="PTHR48079">
    <property type="entry name" value="PROTEIN YEEZ"/>
    <property type="match status" value="1"/>
</dbReference>
<sequence>MSPVKVFLTGATGYIGGEVLHTIVKAHPDWEITALVRTQEKADLVSSKYPNIRIIQGDLDSVELIEDQAKNAHIVFNCANCDHVASAEAIARGARHHTADQPLWLIHTSGTGILTIEDKRAGTMGIERPKKYDDWEGISEMINFPDDGIHRDVDKIVINMGRESPASVRTAIICPPTISGPGRGPVKTKSSQAYRLSAIVLTRGSGFLIGKGENIWHEVHVQDLSNLFLALGDAASQGGGKATWNDEGYYFAEDGSFIWGDIQREIAKQAHVQGFIDSPDAKELDIEAVNKISPTAHYAWGSNSRGRAIRARKLLGWEPKMPKLIDMIPEIVALEARDLGLR</sequence>
<organism evidence="2 3">
    <name type="scientific">Penicillium oxalicum (strain 114-2 / CGMCC 5302)</name>
    <name type="common">Penicillium decumbens</name>
    <dbReference type="NCBI Taxonomy" id="933388"/>
    <lineage>
        <taxon>Eukaryota</taxon>
        <taxon>Fungi</taxon>
        <taxon>Dikarya</taxon>
        <taxon>Ascomycota</taxon>
        <taxon>Pezizomycotina</taxon>
        <taxon>Eurotiomycetes</taxon>
        <taxon>Eurotiomycetidae</taxon>
        <taxon>Eurotiales</taxon>
        <taxon>Aspergillaceae</taxon>
        <taxon>Penicillium</taxon>
    </lineage>
</organism>
<evidence type="ECO:0000259" key="1">
    <source>
        <dbReference type="Pfam" id="PF05368"/>
    </source>
</evidence>
<dbReference type="SUPFAM" id="SSF51735">
    <property type="entry name" value="NAD(P)-binding Rossmann-fold domains"/>
    <property type="match status" value="1"/>
</dbReference>
<gene>
    <name evidence="2" type="ORF">PDE_09724</name>
</gene>
<dbReference type="PANTHER" id="PTHR48079:SF7">
    <property type="entry name" value="NAD(P)-BINDING DOMAIN-CONTAINING PROTEIN-RELATED"/>
    <property type="match status" value="1"/>
</dbReference>
<dbReference type="AlphaFoldDB" id="S7ZVJ8"/>
<dbReference type="InterPro" id="IPR008030">
    <property type="entry name" value="NmrA-like"/>
</dbReference>
<dbReference type="PhylomeDB" id="S7ZVJ8"/>
<accession>S7ZVJ8</accession>
<dbReference type="HOGENOM" id="CLU_007383_12_2_1"/>
<dbReference type="EMBL" id="KB644415">
    <property type="protein sequence ID" value="EPS34760.1"/>
    <property type="molecule type" value="Genomic_DNA"/>
</dbReference>
<dbReference type="InterPro" id="IPR036291">
    <property type="entry name" value="NAD(P)-bd_dom_sf"/>
</dbReference>
<feature type="domain" description="NmrA-like" evidence="1">
    <location>
        <begin position="5"/>
        <end position="93"/>
    </location>
</feature>
<dbReference type="GO" id="GO:0004029">
    <property type="term" value="F:aldehyde dehydrogenase (NAD+) activity"/>
    <property type="evidence" value="ECO:0007669"/>
    <property type="project" value="TreeGrafter"/>
</dbReference>
<keyword evidence="3" id="KW-1185">Reference proteome</keyword>
<dbReference type="InterPro" id="IPR051783">
    <property type="entry name" value="NAD(P)-dependent_oxidoreduct"/>
</dbReference>
<dbReference type="Pfam" id="PF05368">
    <property type="entry name" value="NmrA"/>
    <property type="match status" value="1"/>
</dbReference>